<dbReference type="Proteomes" id="UP000516422">
    <property type="component" value="Chromosome"/>
</dbReference>
<dbReference type="Pfam" id="PF01425">
    <property type="entry name" value="Amidase"/>
    <property type="match status" value="1"/>
</dbReference>
<dbReference type="GO" id="GO:0016874">
    <property type="term" value="F:ligase activity"/>
    <property type="evidence" value="ECO:0007669"/>
    <property type="project" value="UniProtKB-KW"/>
</dbReference>
<sequence>MSRGDISSAEYMAELTGRRAHLEDLCAFVYGADTTLSNESRLPGPLGGIPLAVKDNIDVAGTPTTACTPALHAHSPSRDSAVWRLCAEAGAAFMGKTTMHELAYGTTGAHVDRLAARNPADRARLAGGSSSGTAAAVGAGIVPAGLGTDTGGSIRIPAALCGVVGFRPSTGRYPGQGVVRISLTQDTVGVMARSVDDVRLLDAVLGREPSPGLPPLSPARPVLALARATAWTDLDPEISRVAEAACDALRAAGWSLRDLPEPLYDPADLLEAATAVPLAETRAAVDDYLRGHGCPLTCDSVLEALASPDVRAVLTPLLDGPVVGSSRYRAARETLRRTGHTARRALQRSGAAAFLSPTTITPAPPLGTGQWLTRGGREVPSLTTYIRNTAPAAVWGWPSLSLPAGHTSQGLPVGLLLDAPRHHDRRLLALGHRCWQDLSVPHHPMVLENL</sequence>
<dbReference type="Gene3D" id="3.90.1300.10">
    <property type="entry name" value="Amidase signature (AS) domain"/>
    <property type="match status" value="1"/>
</dbReference>
<dbReference type="EMBL" id="CP051006">
    <property type="protein sequence ID" value="QNT90663.1"/>
    <property type="molecule type" value="Genomic_DNA"/>
</dbReference>
<dbReference type="InterPro" id="IPR036928">
    <property type="entry name" value="AS_sf"/>
</dbReference>
<dbReference type="AlphaFoldDB" id="A0A7H1PRI3"/>
<dbReference type="KEGG" id="sgf:HEP81_00326"/>
<feature type="domain" description="Amidase" evidence="1">
    <location>
        <begin position="40"/>
        <end position="428"/>
    </location>
</feature>
<dbReference type="PANTHER" id="PTHR11895:SF151">
    <property type="entry name" value="GLUTAMYL-TRNA(GLN) AMIDOTRANSFERASE SUBUNIT A"/>
    <property type="match status" value="1"/>
</dbReference>
<dbReference type="EC" id="6.3.5.-" evidence="2"/>
<dbReference type="GO" id="GO:0016740">
    <property type="term" value="F:transferase activity"/>
    <property type="evidence" value="ECO:0007669"/>
    <property type="project" value="UniProtKB-KW"/>
</dbReference>
<protein>
    <submittedName>
        <fullName evidence="2">Glutamyl-tRNA(Gln)/aspartyl-tRNA(Asn) amidotransferase subunit alpha</fullName>
        <ecNumber evidence="2">6.3.5.-</ecNumber>
    </submittedName>
</protein>
<name>A0A7H1PRI3_9ACTN</name>
<evidence type="ECO:0000313" key="3">
    <source>
        <dbReference type="Proteomes" id="UP000516422"/>
    </source>
</evidence>
<keyword evidence="2" id="KW-0436">Ligase</keyword>
<keyword evidence="2" id="KW-0808">Transferase</keyword>
<dbReference type="RefSeq" id="WP_051849925.1">
    <property type="nucleotide sequence ID" value="NZ_JBEYAC010000009.1"/>
</dbReference>
<gene>
    <name evidence="2" type="primary">gatA_1</name>
    <name evidence="2" type="ORF">HEP81_00326</name>
</gene>
<accession>A0A7H1PRI3</accession>
<dbReference type="InterPro" id="IPR020556">
    <property type="entry name" value="Amidase_CS"/>
</dbReference>
<dbReference type="PANTHER" id="PTHR11895">
    <property type="entry name" value="TRANSAMIDASE"/>
    <property type="match status" value="1"/>
</dbReference>
<proteinExistence type="predicted"/>
<organism evidence="2 3">
    <name type="scientific">Streptomyces griseofuscus</name>
    <dbReference type="NCBI Taxonomy" id="146922"/>
    <lineage>
        <taxon>Bacteria</taxon>
        <taxon>Bacillati</taxon>
        <taxon>Actinomycetota</taxon>
        <taxon>Actinomycetes</taxon>
        <taxon>Kitasatosporales</taxon>
        <taxon>Streptomycetaceae</taxon>
        <taxon>Streptomyces</taxon>
    </lineage>
</organism>
<dbReference type="InterPro" id="IPR000120">
    <property type="entry name" value="Amidase"/>
</dbReference>
<dbReference type="SUPFAM" id="SSF75304">
    <property type="entry name" value="Amidase signature (AS) enzymes"/>
    <property type="match status" value="1"/>
</dbReference>
<reference evidence="2 3" key="1">
    <citation type="submission" date="2020-04" db="EMBL/GenBank/DDBJ databases">
        <title>Characterization and engineering of Streptomyces griseofuscus DSM40191 as a potential heterologous host for expression of BGCs.</title>
        <authorList>
            <person name="Gren T."/>
            <person name="Whitford C.M."/>
            <person name="Mohite O.S."/>
            <person name="Joergensen T.S."/>
            <person name="Nielsen J.B."/>
            <person name="Lee S.Y."/>
            <person name="Weber T."/>
        </authorList>
    </citation>
    <scope>NUCLEOTIDE SEQUENCE [LARGE SCALE GENOMIC DNA]</scope>
    <source>
        <strain evidence="2 3">DSM 40191</strain>
    </source>
</reference>
<dbReference type="InterPro" id="IPR023631">
    <property type="entry name" value="Amidase_dom"/>
</dbReference>
<evidence type="ECO:0000259" key="1">
    <source>
        <dbReference type="Pfam" id="PF01425"/>
    </source>
</evidence>
<dbReference type="PROSITE" id="PS00571">
    <property type="entry name" value="AMIDASES"/>
    <property type="match status" value="1"/>
</dbReference>
<evidence type="ECO:0000313" key="2">
    <source>
        <dbReference type="EMBL" id="QNT90663.1"/>
    </source>
</evidence>